<dbReference type="InterPro" id="IPR036318">
    <property type="entry name" value="FAD-bd_PCMH-like_sf"/>
</dbReference>
<feature type="domain" description="FAD-binding PCMH-type" evidence="5">
    <location>
        <begin position="122"/>
        <end position="326"/>
    </location>
</feature>
<comment type="similarity">
    <text evidence="1">Belongs to the oxygen-dependent FAD-linked oxidoreductase family.</text>
</comment>
<dbReference type="InterPro" id="IPR012951">
    <property type="entry name" value="BBE"/>
</dbReference>
<evidence type="ECO:0000259" key="5">
    <source>
        <dbReference type="PROSITE" id="PS51387"/>
    </source>
</evidence>
<dbReference type="OrthoDB" id="9983560at2759"/>
<dbReference type="InParanoid" id="F7W983"/>
<dbReference type="GO" id="GO:0016491">
    <property type="term" value="F:oxidoreductase activity"/>
    <property type="evidence" value="ECO:0007669"/>
    <property type="project" value="UniProtKB-KW"/>
</dbReference>
<dbReference type="EMBL" id="CABT02000049">
    <property type="protein sequence ID" value="CCC05163.1"/>
    <property type="molecule type" value="Genomic_DNA"/>
</dbReference>
<sequence>MLKLLEGMIEPLPHDLPTSRKMRSHLFLAVIPLASASPFASHDSQLTIRDISDFPSIVFESRYRRANTTAPRCKSLPGDPDWPSDAEWDRLNRTLNGALLKPLPPASVCYPSSPKYNPSACSTLFTKAYYLDDPVSPAQQWTTGNTCLPAWNLNSTGNWNLTLTCTQGGFPVNSGHDFVGRNTGAGALSIWTHHLKSFEFLPEYVQRGHNPPYSGPAVRVGAGIQIKDGRAYSEKYNITLVGGSCATVGSFGGWLAGGGHSELSSMYGLGVDQALEMGVITADGRYRVVSAESEGRERELFWALRGGGAVSTYGVVTSVVVKAHPAINLTIADFSFAVQNSTPSTGPIVTINDTEAFWRGFNAVYAFGIPTVDAGGYLWTQAISTGNGSFVMQVKVQMPGRTIAETMKFAQPLFAKLQSLGIPVSSATITTMVYGAPRFEAEGPPSNMRFASRLFPRSSFNSTLFPSTMSAIRIAIEAGFFFHGLNLSPTVRMGEYSYPSAVNPVWRETVMHANLMRTTIFATSTAEEVAAAQKLLQEYMNAIREATPGGGSYLNEADLEEPDWQHAFWGSNYAKLVDVKREWDPLGVFWAPATVGSEAWAVDSRDGLKSQNGRLCRVGS</sequence>
<dbReference type="VEuPathDB" id="FungiDB:SMAC_07899"/>
<comment type="caution">
    <text evidence="6">The sequence shown here is derived from an EMBL/GenBank/DDBJ whole genome shotgun (WGS) entry which is preliminary data.</text>
</comment>
<dbReference type="GO" id="GO:0071949">
    <property type="term" value="F:FAD binding"/>
    <property type="evidence" value="ECO:0007669"/>
    <property type="project" value="InterPro"/>
</dbReference>
<reference evidence="6 7" key="1">
    <citation type="journal article" date="2010" name="PLoS Genet.">
        <title>De novo assembly of a 40 Mb eukaryotic genome from short sequence reads: Sordaria macrospora, a model organism for fungal morphogenesis.</title>
        <authorList>
            <person name="Nowrousian M."/>
            <person name="Stajich J."/>
            <person name="Chu M."/>
            <person name="Engh I."/>
            <person name="Espagne E."/>
            <person name="Halliday K."/>
            <person name="Kamerewerd J."/>
            <person name="Kempken F."/>
            <person name="Knab B."/>
            <person name="Kuo H.C."/>
            <person name="Osiewacz H.D."/>
            <person name="Poeggeler S."/>
            <person name="Read N."/>
            <person name="Seiler S."/>
            <person name="Smith K."/>
            <person name="Zickler D."/>
            <person name="Kueck U."/>
            <person name="Freitag M."/>
        </authorList>
    </citation>
    <scope>NUCLEOTIDE SEQUENCE [LARGE SCALE GENOMIC DNA]</scope>
    <source>
        <strain evidence="7">ATCC MYA-333 / DSM 997 / K(L3346) / K-hell</strain>
        <tissue evidence="6">Mycelium</tissue>
    </source>
</reference>
<name>F7W983_SORMK</name>
<dbReference type="Pfam" id="PF01565">
    <property type="entry name" value="FAD_binding_4"/>
    <property type="match status" value="1"/>
</dbReference>
<dbReference type="Proteomes" id="UP000001881">
    <property type="component" value="Unassembled WGS sequence"/>
</dbReference>
<evidence type="ECO:0000256" key="3">
    <source>
        <dbReference type="ARBA" id="ARBA00022827"/>
    </source>
</evidence>
<gene>
    <name evidence="6" type="ORF">SMAC_07899</name>
</gene>
<keyword evidence="2" id="KW-0285">Flavoprotein</keyword>
<protein>
    <submittedName>
        <fullName evidence="6">WGS project CABT00000000 data, contig 2.49</fullName>
    </submittedName>
</protein>
<organism evidence="6 7">
    <name type="scientific">Sordaria macrospora (strain ATCC MYA-333 / DSM 997 / K(L3346) / K-hell)</name>
    <dbReference type="NCBI Taxonomy" id="771870"/>
    <lineage>
        <taxon>Eukaryota</taxon>
        <taxon>Fungi</taxon>
        <taxon>Dikarya</taxon>
        <taxon>Ascomycota</taxon>
        <taxon>Pezizomycotina</taxon>
        <taxon>Sordariomycetes</taxon>
        <taxon>Sordariomycetidae</taxon>
        <taxon>Sordariales</taxon>
        <taxon>Sordariaceae</taxon>
        <taxon>Sordaria</taxon>
    </lineage>
</organism>
<dbReference type="Gene3D" id="3.30.465.10">
    <property type="match status" value="2"/>
</dbReference>
<dbReference type="HOGENOM" id="CLU_018354_4_2_1"/>
<dbReference type="OMA" id="AYGGFMQ"/>
<keyword evidence="7" id="KW-1185">Reference proteome</keyword>
<dbReference type="PROSITE" id="PS51387">
    <property type="entry name" value="FAD_PCMH"/>
    <property type="match status" value="1"/>
</dbReference>
<dbReference type="InterPro" id="IPR016166">
    <property type="entry name" value="FAD-bd_PCMH"/>
</dbReference>
<dbReference type="PANTHER" id="PTHR13878">
    <property type="entry name" value="GULONOLACTONE OXIDASE"/>
    <property type="match status" value="1"/>
</dbReference>
<dbReference type="STRING" id="771870.F7W983"/>
<dbReference type="InterPro" id="IPR016164">
    <property type="entry name" value="FAD-linked_Oxase-like_C"/>
</dbReference>
<dbReference type="SUPFAM" id="SSF56176">
    <property type="entry name" value="FAD-binding/transporter-associated domain-like"/>
    <property type="match status" value="1"/>
</dbReference>
<proteinExistence type="inferred from homology"/>
<evidence type="ECO:0000256" key="2">
    <source>
        <dbReference type="ARBA" id="ARBA00022630"/>
    </source>
</evidence>
<keyword evidence="3" id="KW-0274">FAD</keyword>
<dbReference type="InterPro" id="IPR050432">
    <property type="entry name" value="FAD-linked_Oxidoreductases_BP"/>
</dbReference>
<dbReference type="InterPro" id="IPR016169">
    <property type="entry name" value="FAD-bd_PCMH_sub2"/>
</dbReference>
<accession>F7W983</accession>
<keyword evidence="4" id="KW-0560">Oxidoreductase</keyword>
<evidence type="ECO:0000256" key="1">
    <source>
        <dbReference type="ARBA" id="ARBA00005466"/>
    </source>
</evidence>
<dbReference type="AlphaFoldDB" id="F7W983"/>
<evidence type="ECO:0000313" key="6">
    <source>
        <dbReference type="EMBL" id="CCC05163.1"/>
    </source>
</evidence>
<dbReference type="InterPro" id="IPR006094">
    <property type="entry name" value="Oxid_FAD_bind_N"/>
</dbReference>
<evidence type="ECO:0000313" key="7">
    <source>
        <dbReference type="Proteomes" id="UP000001881"/>
    </source>
</evidence>
<dbReference type="Pfam" id="PF08031">
    <property type="entry name" value="BBE"/>
    <property type="match status" value="1"/>
</dbReference>
<dbReference type="eggNOG" id="ENOG502QUV4">
    <property type="taxonomic scope" value="Eukaryota"/>
</dbReference>
<dbReference type="SUPFAM" id="SSF55103">
    <property type="entry name" value="FAD-linked oxidases, C-terminal domain"/>
    <property type="match status" value="1"/>
</dbReference>
<evidence type="ECO:0000256" key="4">
    <source>
        <dbReference type="ARBA" id="ARBA00023002"/>
    </source>
</evidence>
<dbReference type="PANTHER" id="PTHR13878:SF91">
    <property type="entry name" value="FAD BINDING DOMAIN PROTEIN (AFU_ORTHOLOGUE AFUA_6G12070)-RELATED"/>
    <property type="match status" value="1"/>
</dbReference>